<keyword evidence="6 9" id="KW-0326">Glycosidase</keyword>
<keyword evidence="7" id="KW-0624">Polysaccharide degradation</keyword>
<evidence type="ECO:0000256" key="7">
    <source>
        <dbReference type="ARBA" id="ARBA00023326"/>
    </source>
</evidence>
<protein>
    <submittedName>
        <fullName evidence="10">Uncharacterized protein</fullName>
    </submittedName>
</protein>
<keyword evidence="3 9" id="KW-0378">Hydrolase</keyword>
<evidence type="ECO:0000256" key="2">
    <source>
        <dbReference type="ARBA" id="ARBA00022737"/>
    </source>
</evidence>
<dbReference type="InterPro" id="IPR000743">
    <property type="entry name" value="Glyco_hydro_28"/>
</dbReference>
<dbReference type="EMBL" id="JAHQCX010000013">
    <property type="protein sequence ID" value="MBU9727790.1"/>
    <property type="molecule type" value="Genomic_DNA"/>
</dbReference>
<evidence type="ECO:0000313" key="11">
    <source>
        <dbReference type="Proteomes" id="UP001314681"/>
    </source>
</evidence>
<evidence type="ECO:0000256" key="9">
    <source>
        <dbReference type="RuleBase" id="RU361169"/>
    </source>
</evidence>
<evidence type="ECO:0000256" key="6">
    <source>
        <dbReference type="ARBA" id="ARBA00023295"/>
    </source>
</evidence>
<keyword evidence="5" id="KW-0119">Carbohydrate metabolism</keyword>
<evidence type="ECO:0000256" key="5">
    <source>
        <dbReference type="ARBA" id="ARBA00023277"/>
    </source>
</evidence>
<reference evidence="10 11" key="1">
    <citation type="submission" date="2021-06" db="EMBL/GenBank/DDBJ databases">
        <title>Description of novel taxa of the family Lachnospiraceae.</title>
        <authorList>
            <person name="Chaplin A.V."/>
            <person name="Sokolova S.R."/>
            <person name="Pikina A.P."/>
            <person name="Korzhanova M."/>
            <person name="Belova V."/>
            <person name="Korostin D."/>
            <person name="Efimov B.A."/>
        </authorList>
    </citation>
    <scope>NUCLEOTIDE SEQUENCE [LARGE SCALE GENOMIC DNA]</scope>
    <source>
        <strain evidence="10 11">ASD4241</strain>
    </source>
</reference>
<comment type="function">
    <text evidence="8">Pectinolytic enzyme involved in the degradation of xylogalacturonan (xga), a galacturonan backbone heavily substituted with xylose, and which is one important component of the hairy regions of pectin. Activity requires a galacturonic acid backbone substituted with xylose.</text>
</comment>
<dbReference type="PANTHER" id="PTHR31736:SF9">
    <property type="entry name" value="ENDO-XYLOGALACTURONAN HYDROLASE A-RELATED"/>
    <property type="match status" value="1"/>
</dbReference>
<accession>A0ABS6KB93</accession>
<dbReference type="InterPro" id="IPR011050">
    <property type="entry name" value="Pectin_lyase_fold/virulence"/>
</dbReference>
<evidence type="ECO:0000256" key="4">
    <source>
        <dbReference type="ARBA" id="ARBA00023180"/>
    </source>
</evidence>
<evidence type="ECO:0000256" key="3">
    <source>
        <dbReference type="ARBA" id="ARBA00022801"/>
    </source>
</evidence>
<gene>
    <name evidence="10" type="ORF">KTH90_17410</name>
</gene>
<evidence type="ECO:0000313" key="10">
    <source>
        <dbReference type="EMBL" id="MBU9727790.1"/>
    </source>
</evidence>
<organism evidence="10 11">
    <name type="scientific">Diplocloster modestus</name>
    <dbReference type="NCBI Taxonomy" id="2850322"/>
    <lineage>
        <taxon>Bacteria</taxon>
        <taxon>Bacillati</taxon>
        <taxon>Bacillota</taxon>
        <taxon>Clostridia</taxon>
        <taxon>Lachnospirales</taxon>
        <taxon>Lachnospiraceae</taxon>
        <taxon>Diplocloster</taxon>
    </lineage>
</organism>
<keyword evidence="2" id="KW-0677">Repeat</keyword>
<evidence type="ECO:0000256" key="1">
    <source>
        <dbReference type="ARBA" id="ARBA00008834"/>
    </source>
</evidence>
<keyword evidence="4" id="KW-0325">Glycoprotein</keyword>
<evidence type="ECO:0000256" key="8">
    <source>
        <dbReference type="ARBA" id="ARBA00037278"/>
    </source>
</evidence>
<dbReference type="SUPFAM" id="SSF51126">
    <property type="entry name" value="Pectin lyase-like"/>
    <property type="match status" value="1"/>
</dbReference>
<dbReference type="Proteomes" id="UP001314681">
    <property type="component" value="Unassembled WGS sequence"/>
</dbReference>
<keyword evidence="11" id="KW-1185">Reference proteome</keyword>
<dbReference type="Gene3D" id="2.160.20.10">
    <property type="entry name" value="Single-stranded right-handed beta-helix, Pectin lyase-like"/>
    <property type="match status" value="1"/>
</dbReference>
<dbReference type="PANTHER" id="PTHR31736">
    <property type="match status" value="1"/>
</dbReference>
<sequence length="752" mass="85744">MNYTVFAEQKEIPIYETNVYPAPYNERIPQEYTIFSIKGRITVRILSEKVIREVCIRPISAGIEFAFTEHEIIFTLDRPLNLSVEINECADNNLLIFTTPKSRGYDLSVYQKVLRYPRGIHEVGKKVIRGNHVAVIFEEGAYVHGKFEFNNCTDLLVCGNGIISGEKYESDEYRIGMDFLGCQDVTVQDVTLVDGRFWCMRVFGCDRVNIDHVKVIGQRLNTDGCDICGSRDVTVENFFARVWDDGLVVKGMDDSDKKNIHVVFPNSTSKMDEAFEKLGDVEHIRFKNCVLWNDTARPMEIGVSLRSDRVHNVVFEDVDVIHSTTGYPVMGIHHGDRAEVSDITFQNIRVEDIPCAQLFDIRMTDSVWSTDRRKGHIRDIYFKNIDLIGKPGLSMLPGPSRIEGFDRDHQVSNIVFENIRLLGKYAVNLKECDINCTKFVENVKVILNAAPEEVKRVSHVEAKLKISPFLWESADGSLPGKGGRYEGHVEMTLKNVSKETAEGETWLQVSPANSVRKQERIRYHLSPGESLRKGFDIELMPGKYFLKAQAREPGFVSDWKYLVLALPLSETENIDEMPSYEIYNYYGNRSEPVQIGICQNHLVIKSKLLRSADMTLYTALPVPVKQQEILFSVEETDFGEAQAVIQGEDGPELAPQIGNPQEITYVFENEPKVKKIVQNKFKKVESGIGRISFSDLGLPDKTEHFWMELQADTDDTTKYRYPFTLFHSVNPQNDAHMFAHVRMIQAEREAGL</sequence>
<comment type="similarity">
    <text evidence="1 9">Belongs to the glycosyl hydrolase 28 family.</text>
</comment>
<name>A0ABS6KB93_9FIRM</name>
<dbReference type="InterPro" id="IPR012334">
    <property type="entry name" value="Pectin_lyas_fold"/>
</dbReference>
<dbReference type="RefSeq" id="WP_238727136.1">
    <property type="nucleotide sequence ID" value="NZ_JAHQCX010000013.1"/>
</dbReference>
<comment type="caution">
    <text evidence="10">The sequence shown here is derived from an EMBL/GenBank/DDBJ whole genome shotgun (WGS) entry which is preliminary data.</text>
</comment>
<dbReference type="Pfam" id="PF00295">
    <property type="entry name" value="Glyco_hydro_28"/>
    <property type="match status" value="1"/>
</dbReference>
<proteinExistence type="inferred from homology"/>